<dbReference type="Proteomes" id="UP000259465">
    <property type="component" value="Chromosome"/>
</dbReference>
<dbReference type="Pfam" id="PF21197">
    <property type="entry name" value="PgaA_barrel"/>
    <property type="match status" value="1"/>
</dbReference>
<dbReference type="RefSeq" id="WP_107732713.1">
    <property type="nucleotide sequence ID" value="NZ_CP031968.1"/>
</dbReference>
<evidence type="ECO:0000313" key="4">
    <source>
        <dbReference type="Proteomes" id="UP000259465"/>
    </source>
</evidence>
<dbReference type="NCBIfam" id="TIGR03939">
    <property type="entry name" value="PGA_TPR_OMP"/>
    <property type="match status" value="1"/>
</dbReference>
<evidence type="ECO:0000259" key="2">
    <source>
        <dbReference type="Pfam" id="PF21197"/>
    </source>
</evidence>
<accession>A0AAD0W9M0</accession>
<name>A0AAD0W9M0_9NEIS</name>
<feature type="domain" description="PgaA membrane beta barrel" evidence="2">
    <location>
        <begin position="518"/>
        <end position="807"/>
    </location>
</feature>
<sequence length="807" mass="88856">MTRNLFTSLTAGLLLAGAAAGAETPVWKQPEYAAAIVQARAGQTAPALAMLERERARGPLAAPLLDDYLTLLCWSGRGAEALRLLPGHEADMSADALTLLARVARDQRDAAEAERLYRLLLARQPAAGYRAGLAMAQSEAGHGAAALATLDAAPAGSSADELELTRARAYVLLQSGDLTRALDYLIRARARFPGDPELERSYLGCLLRLGAPWQAGQASIADPRLALQVDFDRAATLSRWGRIQESQDSGPGRHAQTDAALKLNQDIAARPEAARPPFAALAADDRVQMLQQRGLSAQAIALDRRQAGQAWSPYARAALADAYLNQRQPLRAEELYRSALRDAPQADEALDWRIGLVYALLESGQHAACRRELAALQATAPRLKTDRASGRRVFNPAFQRVALLDAMVTAYQEDTRGGWKKMEALLDEASFNPELRQNQGSLALMRGWPRLARGVFTRLSVDEPDQPEAAATGLAGAALDLQELDEADRQLLRLSELDVDNAGVRQLRERARLERRPELVLEGKKDLSGGQGAGEQNAWESSARLYSSPFGHWRLFGLHQLQRASYVNETASARYEALGMGAEWRGEQGRGEFGLTGQIDGGRRGGAFAGYDWTPDDYWTLGARFELNSAEAPLKGRLDDVRGNRTQLSLQYRADDYRSYALQAEALSLSDGNLRRAVSANWDQRWVSGPRYKLNTILTLAASANDAVPSARYFNPRADGEASVTAMQEWKLWGEYETTWHQRLGLTLGSYTQRDFGAGGVWGLLLEQEWRWGSRGSLRYGFTRVRHPYDGKAETGNKVYLNLDWRF</sequence>
<gene>
    <name evidence="3" type="primary">pgaA</name>
    <name evidence="3" type="ORF">D1345_15735</name>
</gene>
<dbReference type="EMBL" id="CP031968">
    <property type="protein sequence ID" value="AXT47547.1"/>
    <property type="molecule type" value="Genomic_DNA"/>
</dbReference>
<dbReference type="Gene3D" id="1.25.40.10">
    <property type="entry name" value="Tetratricopeptide repeat domain"/>
    <property type="match status" value="2"/>
</dbReference>
<dbReference type="KEGG" id="crz:D1345_15735"/>
<keyword evidence="4" id="KW-1185">Reference proteome</keyword>
<feature type="chain" id="PRO_5041975257" evidence="1">
    <location>
        <begin position="23"/>
        <end position="807"/>
    </location>
</feature>
<proteinExistence type="predicted"/>
<dbReference type="AlphaFoldDB" id="A0AAD0W9M0"/>
<organism evidence="3 4">
    <name type="scientific">Chromobacterium rhizoryzae</name>
    <dbReference type="NCBI Taxonomy" id="1778675"/>
    <lineage>
        <taxon>Bacteria</taxon>
        <taxon>Pseudomonadati</taxon>
        <taxon>Pseudomonadota</taxon>
        <taxon>Betaproteobacteria</taxon>
        <taxon>Neisseriales</taxon>
        <taxon>Chromobacteriaceae</taxon>
        <taxon>Chromobacterium</taxon>
    </lineage>
</organism>
<dbReference type="SUPFAM" id="SSF48452">
    <property type="entry name" value="TPR-like"/>
    <property type="match status" value="2"/>
</dbReference>
<dbReference type="InterPro" id="IPR049003">
    <property type="entry name" value="PgaA_barrel"/>
</dbReference>
<dbReference type="InterPro" id="IPR023870">
    <property type="entry name" value="PGA_export_porin_PgaA"/>
</dbReference>
<keyword evidence="1" id="KW-0732">Signal</keyword>
<feature type="signal peptide" evidence="1">
    <location>
        <begin position="1"/>
        <end position="22"/>
    </location>
</feature>
<dbReference type="InterPro" id="IPR011990">
    <property type="entry name" value="TPR-like_helical_dom_sf"/>
</dbReference>
<dbReference type="GO" id="GO:1901515">
    <property type="term" value="F:poly-beta-1,6-N-acetyl-D-glucosamine transmembrane transporter activity"/>
    <property type="evidence" value="ECO:0007669"/>
    <property type="project" value="InterPro"/>
</dbReference>
<reference evidence="3 4" key="1">
    <citation type="submission" date="2018-08" db="EMBL/GenBank/DDBJ databases">
        <title>Complete genome sequence of JP2-74.</title>
        <authorList>
            <person name="Wu L."/>
        </authorList>
    </citation>
    <scope>NUCLEOTIDE SEQUENCE [LARGE SCALE GENOMIC DNA]</scope>
    <source>
        <strain evidence="3 4">JP2-74</strain>
    </source>
</reference>
<protein>
    <submittedName>
        <fullName evidence="3">Poly-beta-1,6 N-acetyl-D-glucosamine export porin PgaA</fullName>
    </submittedName>
</protein>
<evidence type="ECO:0000256" key="1">
    <source>
        <dbReference type="SAM" id="SignalP"/>
    </source>
</evidence>
<evidence type="ECO:0000313" key="3">
    <source>
        <dbReference type="EMBL" id="AXT47547.1"/>
    </source>
</evidence>